<dbReference type="Proteomes" id="UP000199021">
    <property type="component" value="Unassembled WGS sequence"/>
</dbReference>
<dbReference type="OrthoDB" id="1076849at2"/>
<organism evidence="2 3">
    <name type="scientific">Neolewinella agarilytica</name>
    <dbReference type="NCBI Taxonomy" id="478744"/>
    <lineage>
        <taxon>Bacteria</taxon>
        <taxon>Pseudomonadati</taxon>
        <taxon>Bacteroidota</taxon>
        <taxon>Saprospiria</taxon>
        <taxon>Saprospirales</taxon>
        <taxon>Lewinellaceae</taxon>
        <taxon>Neolewinella</taxon>
    </lineage>
</organism>
<dbReference type="InParanoid" id="A0A1H9BIS6"/>
<dbReference type="Pfam" id="PF18962">
    <property type="entry name" value="Por_Secre_tail"/>
    <property type="match status" value="1"/>
</dbReference>
<evidence type="ECO:0000313" key="2">
    <source>
        <dbReference type="EMBL" id="SEP88884.1"/>
    </source>
</evidence>
<dbReference type="RefSeq" id="WP_090165612.1">
    <property type="nucleotide sequence ID" value="NZ_FOFB01000003.1"/>
</dbReference>
<accession>A0A1H9BIS6</accession>
<keyword evidence="3" id="KW-1185">Reference proteome</keyword>
<evidence type="ECO:0000259" key="1">
    <source>
        <dbReference type="Pfam" id="PF18962"/>
    </source>
</evidence>
<dbReference type="AlphaFoldDB" id="A0A1H9BIS6"/>
<sequence length="531" mass="58994">MFYSLIRLIVFIFCLLGVKTSLFTQKNFSKVYIGIEEHSSFGQTVREVNGEFMFASHLVEHGRLGSVSPAFTTIDGAGREIYQKLISYQDTSVFISKPNSLNILDDSFYSYVIMNTPDIDSLTHQSIGVLEVDPEGEVELLFHFQDSDHLYGNSMVCTSDSTLALYTSGADTQSMYYNSVSILNIRTGESTTRSYQGGYRSIGMGDIRALPDGELLLTFKTCQKEDLEFCRDIAVLQKIGADGEIVWTYESEESVKWSNNDQYPLALPLRNGDIALAWTLDTTVYNVGQEEWYDEGTATIFIIDENGNFKRETRITGRPLLMTNLELLTNGDILGMGMGALFTQTDGVRDNGAFAFRTTSDGDVIWERAFVDLQATDLNNQIFEDGLETPSGDLLFVGSRLLRDLGESIAYRAWVVKLGADGCFNPKNCGENLELITETVVATTSASRDPSRLEVAPNPASKQFSFSLPVSSTNSQRHFELLDVNGRMVRSEKIAGNTHTVAANNLSEGAYIVRVRSDTELFTAKVIVQKN</sequence>
<name>A0A1H9BIS6_9BACT</name>
<dbReference type="EMBL" id="FOFB01000003">
    <property type="protein sequence ID" value="SEP88884.1"/>
    <property type="molecule type" value="Genomic_DNA"/>
</dbReference>
<protein>
    <submittedName>
        <fullName evidence="2">Por secretion system C-terminal sorting domain-containing protein</fullName>
    </submittedName>
</protein>
<reference evidence="3" key="1">
    <citation type="submission" date="2016-10" db="EMBL/GenBank/DDBJ databases">
        <authorList>
            <person name="Varghese N."/>
            <person name="Submissions S."/>
        </authorList>
    </citation>
    <scope>NUCLEOTIDE SEQUENCE [LARGE SCALE GENOMIC DNA]</scope>
    <source>
        <strain evidence="3">DSM 24740</strain>
    </source>
</reference>
<feature type="domain" description="Secretion system C-terminal sorting" evidence="1">
    <location>
        <begin position="457"/>
        <end position="528"/>
    </location>
</feature>
<gene>
    <name evidence="2" type="ORF">SAMN05444359_103148</name>
</gene>
<dbReference type="NCBIfam" id="TIGR04183">
    <property type="entry name" value="Por_Secre_tail"/>
    <property type="match status" value="1"/>
</dbReference>
<proteinExistence type="predicted"/>
<evidence type="ECO:0000313" key="3">
    <source>
        <dbReference type="Proteomes" id="UP000199021"/>
    </source>
</evidence>
<dbReference type="STRING" id="478744.SAMN05444359_103148"/>
<dbReference type="InterPro" id="IPR026444">
    <property type="entry name" value="Secre_tail"/>
</dbReference>